<dbReference type="Proteomes" id="UP001398420">
    <property type="component" value="Unassembled WGS sequence"/>
</dbReference>
<dbReference type="Gene3D" id="2.30.42.10">
    <property type="match status" value="1"/>
</dbReference>
<feature type="transmembrane region" description="Helical" evidence="1">
    <location>
        <begin position="212"/>
        <end position="233"/>
    </location>
</feature>
<keyword evidence="1" id="KW-0472">Membrane</keyword>
<evidence type="ECO:0000259" key="2">
    <source>
        <dbReference type="PROSITE" id="PS50106"/>
    </source>
</evidence>
<comment type="caution">
    <text evidence="3">The sequence shown here is derived from an EMBL/GenBank/DDBJ whole genome shotgun (WGS) entry which is preliminary data.</text>
</comment>
<dbReference type="Pfam" id="PF17820">
    <property type="entry name" value="PDZ_6"/>
    <property type="match status" value="1"/>
</dbReference>
<reference evidence="3 4" key="1">
    <citation type="submission" date="2024-04" db="EMBL/GenBank/DDBJ databases">
        <authorList>
            <person name="Wu Y.S."/>
            <person name="Zhang L."/>
        </authorList>
    </citation>
    <scope>NUCLEOTIDE SEQUENCE [LARGE SCALE GENOMIC DNA]</scope>
    <source>
        <strain evidence="3 4">KG-01</strain>
    </source>
</reference>
<feature type="transmembrane region" description="Helical" evidence="1">
    <location>
        <begin position="58"/>
        <end position="78"/>
    </location>
</feature>
<accession>A0ABU9LGX0</accession>
<evidence type="ECO:0000313" key="4">
    <source>
        <dbReference type="Proteomes" id="UP001398420"/>
    </source>
</evidence>
<dbReference type="SUPFAM" id="SSF50156">
    <property type="entry name" value="PDZ domain-like"/>
    <property type="match status" value="1"/>
</dbReference>
<dbReference type="SMART" id="SM00228">
    <property type="entry name" value="PDZ"/>
    <property type="match status" value="1"/>
</dbReference>
<evidence type="ECO:0000256" key="1">
    <source>
        <dbReference type="SAM" id="Phobius"/>
    </source>
</evidence>
<keyword evidence="1" id="KW-0812">Transmembrane</keyword>
<feature type="domain" description="PDZ" evidence="2">
    <location>
        <begin position="292"/>
        <end position="365"/>
    </location>
</feature>
<proteinExistence type="predicted"/>
<organism evidence="3 4">
    <name type="scientific">Kurthia gibsonii</name>
    <dbReference type="NCBI Taxonomy" id="33946"/>
    <lineage>
        <taxon>Bacteria</taxon>
        <taxon>Bacillati</taxon>
        <taxon>Bacillota</taxon>
        <taxon>Bacilli</taxon>
        <taxon>Bacillales</taxon>
        <taxon>Caryophanaceae</taxon>
        <taxon>Kurthia</taxon>
    </lineage>
</organism>
<dbReference type="EMBL" id="JBCEWA010000001">
    <property type="protein sequence ID" value="MEL5986809.1"/>
    <property type="molecule type" value="Genomic_DNA"/>
</dbReference>
<dbReference type="InterPro" id="IPR041489">
    <property type="entry name" value="PDZ_6"/>
</dbReference>
<keyword evidence="1" id="KW-1133">Transmembrane helix</keyword>
<feature type="transmembrane region" description="Helical" evidence="1">
    <location>
        <begin position="110"/>
        <end position="135"/>
    </location>
</feature>
<sequence>MFWDIIAELLKGVLRLFMNPLLYITIIFTVLLGYRRVIRERQSFKIRIHWGLSETIRLLREGWLAAFCVSLFSLLVGIVLPMEYIMLVTVLSILFVVSFYYQLASVVYPFGIAFLVLWVTFTQNWGFTLFGFTINASDLKLSMLSSIPLLIGILLIAEGMLVQKYGADLASPRLQRTARGLKAVTFLSKRLWILPVFLVIPGDTITSFVSYWPVFSLGGETYGFILFPIVIGFQQRARKMLPMYFYPQMGRTIVLLGALVFVEGIVSYFYPILGLASVLVAIIGRILISFIYGLSERKGKFAVTPQNEGVVIAAILPNSPAEAMGLQIGETIRKVNGESVHSEEELYRALQQNAAQCKIEVLDTDGEVRLRQHIVFHHDHFRIGLLLVQ</sequence>
<dbReference type="RefSeq" id="WP_342302537.1">
    <property type="nucleotide sequence ID" value="NZ_JBCEWA010000001.1"/>
</dbReference>
<keyword evidence="4" id="KW-1185">Reference proteome</keyword>
<dbReference type="InterPro" id="IPR001478">
    <property type="entry name" value="PDZ"/>
</dbReference>
<feature type="transmembrane region" description="Helical" evidence="1">
    <location>
        <begin position="276"/>
        <end position="294"/>
    </location>
</feature>
<feature type="transmembrane region" description="Helical" evidence="1">
    <location>
        <begin position="84"/>
        <end position="103"/>
    </location>
</feature>
<feature type="transmembrane region" description="Helical" evidence="1">
    <location>
        <begin position="141"/>
        <end position="162"/>
    </location>
</feature>
<feature type="transmembrane region" description="Helical" evidence="1">
    <location>
        <begin position="20"/>
        <end position="37"/>
    </location>
</feature>
<protein>
    <submittedName>
        <fullName evidence="3">PDZ domain-containing protein</fullName>
    </submittedName>
</protein>
<gene>
    <name evidence="3" type="ORF">AAF454_00070</name>
</gene>
<name>A0ABU9LGX0_9BACL</name>
<dbReference type="InterPro" id="IPR036034">
    <property type="entry name" value="PDZ_sf"/>
</dbReference>
<dbReference type="PROSITE" id="PS50106">
    <property type="entry name" value="PDZ"/>
    <property type="match status" value="1"/>
</dbReference>
<feature type="transmembrane region" description="Helical" evidence="1">
    <location>
        <begin position="183"/>
        <end position="200"/>
    </location>
</feature>
<evidence type="ECO:0000313" key="3">
    <source>
        <dbReference type="EMBL" id="MEL5986809.1"/>
    </source>
</evidence>